<keyword evidence="2 5" id="KW-0812">Transmembrane</keyword>
<comment type="subcellular location">
    <subcellularLocation>
        <location evidence="1">Membrane</location>
        <topology evidence="1">Multi-pass membrane protein</topology>
    </subcellularLocation>
</comment>
<dbReference type="RefSeq" id="WP_115564292.1">
    <property type="nucleotide sequence ID" value="NZ_QRGR01000004.1"/>
</dbReference>
<feature type="transmembrane region" description="Helical" evidence="5">
    <location>
        <begin position="226"/>
        <end position="244"/>
    </location>
</feature>
<dbReference type="EMBL" id="QRGR01000004">
    <property type="protein sequence ID" value="RDV16432.1"/>
    <property type="molecule type" value="Genomic_DNA"/>
</dbReference>
<proteinExistence type="predicted"/>
<feature type="transmembrane region" description="Helical" evidence="5">
    <location>
        <begin position="7"/>
        <end position="22"/>
    </location>
</feature>
<accession>A0A3D8LHR0</accession>
<feature type="transmembrane region" description="Helical" evidence="5">
    <location>
        <begin position="183"/>
        <end position="199"/>
    </location>
</feature>
<dbReference type="Proteomes" id="UP000256708">
    <property type="component" value="Unassembled WGS sequence"/>
</dbReference>
<keyword evidence="7" id="KW-0436">Ligase</keyword>
<evidence type="ECO:0000256" key="2">
    <source>
        <dbReference type="ARBA" id="ARBA00022692"/>
    </source>
</evidence>
<feature type="transmembrane region" description="Helical" evidence="5">
    <location>
        <begin position="155"/>
        <end position="176"/>
    </location>
</feature>
<evidence type="ECO:0000256" key="5">
    <source>
        <dbReference type="SAM" id="Phobius"/>
    </source>
</evidence>
<dbReference type="InterPro" id="IPR051533">
    <property type="entry name" value="WaaL-like"/>
</dbReference>
<name>A0A3D8LHR0_9BACT</name>
<feature type="transmembrane region" description="Helical" evidence="5">
    <location>
        <begin position="57"/>
        <end position="75"/>
    </location>
</feature>
<dbReference type="PANTHER" id="PTHR37422:SF13">
    <property type="entry name" value="LIPOPOLYSACCHARIDE BIOSYNTHESIS PROTEIN PA4999-RELATED"/>
    <property type="match status" value="1"/>
</dbReference>
<evidence type="ECO:0000256" key="3">
    <source>
        <dbReference type="ARBA" id="ARBA00022989"/>
    </source>
</evidence>
<evidence type="ECO:0000256" key="1">
    <source>
        <dbReference type="ARBA" id="ARBA00004141"/>
    </source>
</evidence>
<evidence type="ECO:0000313" key="7">
    <source>
        <dbReference type="EMBL" id="RDV16432.1"/>
    </source>
</evidence>
<reference evidence="8" key="1">
    <citation type="submission" date="2018-08" db="EMBL/GenBank/DDBJ databases">
        <authorList>
            <person name="Liu Z.-W."/>
            <person name="Du Z.-J."/>
        </authorList>
    </citation>
    <scope>NUCLEOTIDE SEQUENCE [LARGE SCALE GENOMIC DNA]</scope>
    <source>
        <strain evidence="8">H4X</strain>
    </source>
</reference>
<dbReference type="GO" id="GO:0016874">
    <property type="term" value="F:ligase activity"/>
    <property type="evidence" value="ECO:0007669"/>
    <property type="project" value="UniProtKB-KW"/>
</dbReference>
<evidence type="ECO:0000259" key="6">
    <source>
        <dbReference type="Pfam" id="PF04932"/>
    </source>
</evidence>
<protein>
    <submittedName>
        <fullName evidence="7">O-antigen ligase family protein</fullName>
    </submittedName>
</protein>
<dbReference type="PANTHER" id="PTHR37422">
    <property type="entry name" value="TEICHURONIC ACID BIOSYNTHESIS PROTEIN TUAE"/>
    <property type="match status" value="1"/>
</dbReference>
<sequence>MTKQEKTLFILIVLFFVTLFFSKLRIPNIIITGAIAIYCFSLSSIKEKLKLLKQRRSIQYMLFFFLLVIISMLLSDNRDKGLTYLVLRLPLLVFPISLGLISMRKDFKEKLLLSYACITTLICVLCLGSAIYNYLTSHRNDAVYNDNLTLLIKQQSVYIALLVNFAIYTFLYFILFRSTKYKGWMALAMMFLFGFSYLLGSRINMAVLMVMCLALCLYYIVSERMLLEGLALTFALLIGSFLVFKFQPQMLNRYKELAYSNYNYENKGIESHYNMELTPDQWNGANLRLAAWNCGWELFRENPIVGVGLGDKKDLLIQKYQQKNFYFAIETNKNVHNNYLDILYSMGIIGLVVFLVAWFFSPLVSAINSRDSLAAMMLITLACAWITEIYLDRSFGGIIAGFFVPFLLADKKKKGQP</sequence>
<feature type="transmembrane region" description="Helical" evidence="5">
    <location>
        <begin position="393"/>
        <end position="409"/>
    </location>
</feature>
<feature type="transmembrane region" description="Helical" evidence="5">
    <location>
        <begin position="342"/>
        <end position="360"/>
    </location>
</feature>
<keyword evidence="3 5" id="KW-1133">Transmembrane helix</keyword>
<feature type="transmembrane region" description="Helical" evidence="5">
    <location>
        <begin position="28"/>
        <end position="45"/>
    </location>
</feature>
<dbReference type="OrthoDB" id="1631746at2"/>
<feature type="transmembrane region" description="Helical" evidence="5">
    <location>
        <begin position="113"/>
        <end position="135"/>
    </location>
</feature>
<evidence type="ECO:0000256" key="4">
    <source>
        <dbReference type="ARBA" id="ARBA00023136"/>
    </source>
</evidence>
<organism evidence="7 8">
    <name type="scientific">Pontibacter diazotrophicus</name>
    <dbReference type="NCBI Taxonomy" id="1400979"/>
    <lineage>
        <taxon>Bacteria</taxon>
        <taxon>Pseudomonadati</taxon>
        <taxon>Bacteroidota</taxon>
        <taxon>Cytophagia</taxon>
        <taxon>Cytophagales</taxon>
        <taxon>Hymenobacteraceae</taxon>
        <taxon>Pontibacter</taxon>
    </lineage>
</organism>
<keyword evidence="4 5" id="KW-0472">Membrane</keyword>
<gene>
    <name evidence="7" type="ORF">DXT99_04320</name>
</gene>
<dbReference type="InterPro" id="IPR007016">
    <property type="entry name" value="O-antigen_ligase-rel_domated"/>
</dbReference>
<dbReference type="GO" id="GO:0016020">
    <property type="term" value="C:membrane"/>
    <property type="evidence" value="ECO:0007669"/>
    <property type="project" value="UniProtKB-SubCell"/>
</dbReference>
<feature type="domain" description="O-antigen ligase-related" evidence="6">
    <location>
        <begin position="188"/>
        <end position="355"/>
    </location>
</feature>
<feature type="transmembrane region" description="Helical" evidence="5">
    <location>
        <begin position="81"/>
        <end position="101"/>
    </location>
</feature>
<evidence type="ECO:0000313" key="8">
    <source>
        <dbReference type="Proteomes" id="UP000256708"/>
    </source>
</evidence>
<keyword evidence="8" id="KW-1185">Reference proteome</keyword>
<dbReference type="Pfam" id="PF04932">
    <property type="entry name" value="Wzy_C"/>
    <property type="match status" value="1"/>
</dbReference>
<dbReference type="AlphaFoldDB" id="A0A3D8LHR0"/>
<comment type="caution">
    <text evidence="7">The sequence shown here is derived from an EMBL/GenBank/DDBJ whole genome shotgun (WGS) entry which is preliminary data.</text>
</comment>